<dbReference type="PANTHER" id="PTHR28535">
    <property type="entry name" value="ZINC FINGER GRF-TYPE CONTAINING 1"/>
    <property type="match status" value="1"/>
</dbReference>
<dbReference type="OrthoDB" id="6513042at2759"/>
<feature type="compositionally biased region" description="Polar residues" evidence="1">
    <location>
        <begin position="573"/>
        <end position="594"/>
    </location>
</feature>
<dbReference type="GO" id="GO:0006302">
    <property type="term" value="P:double-strand break repair"/>
    <property type="evidence" value="ECO:0007669"/>
    <property type="project" value="TreeGrafter"/>
</dbReference>
<sequence>MAALGRSTPRLSAIPASQNTAPVAEFRCLFTHDIRRKQKRWQDGYLRFHTFNNRVMVYDTTRNFLGDTYWKESNEVQEGDELTLDKGVMVEVADAVGVTKTDLTPLFERKPKDSSPGKNTAPPPRPVPRASVPPTNNVRNSSQLRHKSLNALLGAPKGPIGKAGPIKSPFEARREKENECEAGRATKRQKTDHGSSALRSSSPMSNGEKALPLWARTADAKTASVQKSARSIPPESEIINLDSETDHILSDVTLPKTPPGYEKVKKRNISRAKGKQDLAKETSVQTTPNLPRGKIPLPRSKPKETPKRPLRSPSPPVSASNRICNVDFAIESAKKPVKKPSPPASPPRDPRAKALRLSSGNRREPMQKSNEKDTFNASGYEPVPFPYDEDEPLAQRQTSKSDQTINGQKDNNKPNPTKETVSVWRKAKHQNSSPQFPDECLDGMAAVHGRMDHCLLPGASNPPSKSKKSKSPSAFKVTKSKPAATKTALGAPEMIGNTSVSNNEHPKNPTTDQQKPTSTSLNKITLSTGDFPKKKKLTPKTSESIDPVTNTDTPGRSTVTKKPSSLLQKPSKANTTVDEIEDSTQPANNSSPNRTFRRVRSANDAYIPSQSEQWEKRNLPNAQPTNKPTSKSGLSELTKRTDPRRKFQRSTSLNLNMELGSGRGGNGEVEVEVSPVVDTDIGPWSTEAFDLFDWRPPAKDEDEGIGMLVDV</sequence>
<evidence type="ECO:0000259" key="2">
    <source>
        <dbReference type="Pfam" id="PF10382"/>
    </source>
</evidence>
<evidence type="ECO:0000313" key="3">
    <source>
        <dbReference type="EMBL" id="KAF2187367.1"/>
    </source>
</evidence>
<protein>
    <recommendedName>
        <fullName evidence="2">5'-3' DNA helicase ZGRF1-like N-terminal domain-containing protein</fullName>
    </recommendedName>
</protein>
<feature type="compositionally biased region" description="Polar residues" evidence="1">
    <location>
        <begin position="395"/>
        <end position="420"/>
    </location>
</feature>
<dbReference type="EMBL" id="ML994627">
    <property type="protein sequence ID" value="KAF2187367.1"/>
    <property type="molecule type" value="Genomic_DNA"/>
</dbReference>
<dbReference type="GO" id="GO:0035861">
    <property type="term" value="C:site of double-strand break"/>
    <property type="evidence" value="ECO:0007669"/>
    <property type="project" value="TreeGrafter"/>
</dbReference>
<dbReference type="Proteomes" id="UP000800200">
    <property type="component" value="Unassembled WGS sequence"/>
</dbReference>
<reference evidence="3" key="1">
    <citation type="journal article" date="2020" name="Stud. Mycol.">
        <title>101 Dothideomycetes genomes: a test case for predicting lifestyles and emergence of pathogens.</title>
        <authorList>
            <person name="Haridas S."/>
            <person name="Albert R."/>
            <person name="Binder M."/>
            <person name="Bloem J."/>
            <person name="Labutti K."/>
            <person name="Salamov A."/>
            <person name="Andreopoulos B."/>
            <person name="Baker S."/>
            <person name="Barry K."/>
            <person name="Bills G."/>
            <person name="Bluhm B."/>
            <person name="Cannon C."/>
            <person name="Castanera R."/>
            <person name="Culley D."/>
            <person name="Daum C."/>
            <person name="Ezra D."/>
            <person name="Gonzalez J."/>
            <person name="Henrissat B."/>
            <person name="Kuo A."/>
            <person name="Liang C."/>
            <person name="Lipzen A."/>
            <person name="Lutzoni F."/>
            <person name="Magnuson J."/>
            <person name="Mondo S."/>
            <person name="Nolan M."/>
            <person name="Ohm R."/>
            <person name="Pangilinan J."/>
            <person name="Park H.-J."/>
            <person name="Ramirez L."/>
            <person name="Alfaro M."/>
            <person name="Sun H."/>
            <person name="Tritt A."/>
            <person name="Yoshinaga Y."/>
            <person name="Zwiers L.-H."/>
            <person name="Turgeon B."/>
            <person name="Goodwin S."/>
            <person name="Spatafora J."/>
            <person name="Crous P."/>
            <person name="Grigoriev I."/>
        </authorList>
    </citation>
    <scope>NUCLEOTIDE SEQUENCE</scope>
    <source>
        <strain evidence="3">CBS 207.26</strain>
    </source>
</reference>
<feature type="compositionally biased region" description="Basic and acidic residues" evidence="1">
    <location>
        <begin position="361"/>
        <end position="374"/>
    </location>
</feature>
<dbReference type="InterPro" id="IPR018838">
    <property type="entry name" value="ZGRF1-like_N"/>
</dbReference>
<dbReference type="GO" id="GO:0005634">
    <property type="term" value="C:nucleus"/>
    <property type="evidence" value="ECO:0007669"/>
    <property type="project" value="TreeGrafter"/>
</dbReference>
<dbReference type="Pfam" id="PF10382">
    <property type="entry name" value="ZGRF1-like_N"/>
    <property type="match status" value="1"/>
</dbReference>
<evidence type="ECO:0000313" key="4">
    <source>
        <dbReference type="Proteomes" id="UP000800200"/>
    </source>
</evidence>
<organism evidence="3 4">
    <name type="scientific">Zopfia rhizophila CBS 207.26</name>
    <dbReference type="NCBI Taxonomy" id="1314779"/>
    <lineage>
        <taxon>Eukaryota</taxon>
        <taxon>Fungi</taxon>
        <taxon>Dikarya</taxon>
        <taxon>Ascomycota</taxon>
        <taxon>Pezizomycotina</taxon>
        <taxon>Dothideomycetes</taxon>
        <taxon>Dothideomycetes incertae sedis</taxon>
        <taxon>Zopfiaceae</taxon>
        <taxon>Zopfia</taxon>
    </lineage>
</organism>
<feature type="domain" description="5'-3' DNA helicase ZGRF1-like N-terminal" evidence="2">
    <location>
        <begin position="23"/>
        <end position="103"/>
    </location>
</feature>
<accession>A0A6A6E5Z4</accession>
<dbReference type="PANTHER" id="PTHR28535:SF1">
    <property type="entry name" value="PROTEIN ZGRF1"/>
    <property type="match status" value="1"/>
</dbReference>
<feature type="compositionally biased region" description="Basic and acidic residues" evidence="1">
    <location>
        <begin position="170"/>
        <end position="193"/>
    </location>
</feature>
<gene>
    <name evidence="3" type="ORF">K469DRAFT_662308</name>
</gene>
<feature type="compositionally biased region" description="Polar residues" evidence="1">
    <location>
        <begin position="496"/>
        <end position="528"/>
    </location>
</feature>
<feature type="compositionally biased region" description="Basic residues" evidence="1">
    <location>
        <begin position="264"/>
        <end position="273"/>
    </location>
</feature>
<evidence type="ECO:0000256" key="1">
    <source>
        <dbReference type="SAM" id="MobiDB-lite"/>
    </source>
</evidence>
<proteinExistence type="predicted"/>
<feature type="compositionally biased region" description="Polar residues" evidence="1">
    <location>
        <begin position="620"/>
        <end position="635"/>
    </location>
</feature>
<dbReference type="InterPro" id="IPR052800">
    <property type="entry name" value="DNA_Repair_Helicase_ZGRF1"/>
</dbReference>
<feature type="compositionally biased region" description="Polar residues" evidence="1">
    <location>
        <begin position="539"/>
        <end position="560"/>
    </location>
</feature>
<name>A0A6A6E5Z4_9PEZI</name>
<feature type="region of interest" description="Disordered" evidence="1">
    <location>
        <begin position="453"/>
        <end position="649"/>
    </location>
</feature>
<dbReference type="AlphaFoldDB" id="A0A6A6E5Z4"/>
<keyword evidence="4" id="KW-1185">Reference proteome</keyword>
<feature type="compositionally biased region" description="Low complexity" evidence="1">
    <location>
        <begin position="561"/>
        <end position="572"/>
    </location>
</feature>
<feature type="compositionally biased region" description="Low complexity" evidence="1">
    <location>
        <begin position="154"/>
        <end position="167"/>
    </location>
</feature>
<feature type="region of interest" description="Disordered" evidence="1">
    <location>
        <begin position="103"/>
        <end position="440"/>
    </location>
</feature>